<organism evidence="1 2">
    <name type="scientific">Pseudomonas ficuserectae</name>
    <dbReference type="NCBI Taxonomy" id="53410"/>
    <lineage>
        <taxon>Bacteria</taxon>
        <taxon>Pseudomonadati</taxon>
        <taxon>Pseudomonadota</taxon>
        <taxon>Gammaproteobacteria</taxon>
        <taxon>Pseudomonadales</taxon>
        <taxon>Pseudomonadaceae</taxon>
        <taxon>Pseudomonas</taxon>
    </lineage>
</organism>
<sequence length="154" mass="17139">MNLENPHETITLAAAQRRADELQRVPEVLRPLLQSIPERARLLLITTLSDLVSDTLTPFERLRGMALGMIYMAGKRDELAPPEVSILVGYVLDLPARAPSNENFSLHLTKRLLNELENVVAEAARRIADPDADISELLAQVRTVRQQAASNKPI</sequence>
<dbReference type="RefSeq" id="WP_371911664.1">
    <property type="nucleotide sequence ID" value="NZ_JBGMSW010000009.1"/>
</dbReference>
<proteinExistence type="predicted"/>
<dbReference type="EMBL" id="JBGMSW010000009">
    <property type="protein sequence ID" value="MFA0976936.1"/>
    <property type="molecule type" value="Genomic_DNA"/>
</dbReference>
<evidence type="ECO:0000313" key="1">
    <source>
        <dbReference type="EMBL" id="MFA0976936.1"/>
    </source>
</evidence>
<name>A0ABV4PWF6_9PSED</name>
<comment type="caution">
    <text evidence="1">The sequence shown here is derived from an EMBL/GenBank/DDBJ whole genome shotgun (WGS) entry which is preliminary data.</text>
</comment>
<gene>
    <name evidence="1" type="ORF">ACDH57_16100</name>
</gene>
<keyword evidence="2" id="KW-1185">Reference proteome</keyword>
<evidence type="ECO:0000313" key="2">
    <source>
        <dbReference type="Proteomes" id="UP001569511"/>
    </source>
</evidence>
<reference evidence="1 2" key="1">
    <citation type="submission" date="2024-06" db="EMBL/GenBank/DDBJ databases">
        <title>Genome sequences for Pseudomonas syringae strains with characterized LPS.</title>
        <authorList>
            <person name="Baltrus D.A."/>
            <person name="Krings L."/>
        </authorList>
    </citation>
    <scope>NUCLEOTIDE SEQUENCE [LARGE SCALE GENOMIC DNA]</scope>
    <source>
        <strain evidence="1 2">NCPPB79</strain>
    </source>
</reference>
<protein>
    <submittedName>
        <fullName evidence="1">Uncharacterized protein</fullName>
    </submittedName>
</protein>
<accession>A0ABV4PWF6</accession>
<dbReference type="Proteomes" id="UP001569511">
    <property type="component" value="Unassembled WGS sequence"/>
</dbReference>